<dbReference type="Proteomes" id="UP000638560">
    <property type="component" value="Unassembled WGS sequence"/>
</dbReference>
<comment type="caution">
    <text evidence="1">The sequence shown here is derived from an EMBL/GenBank/DDBJ whole genome shotgun (WGS) entry which is preliminary data.</text>
</comment>
<evidence type="ECO:0000313" key="2">
    <source>
        <dbReference type="Proteomes" id="UP000638560"/>
    </source>
</evidence>
<keyword evidence="2" id="KW-1185">Reference proteome</keyword>
<protein>
    <submittedName>
        <fullName evidence="1">Uncharacterized protein</fullName>
    </submittedName>
</protein>
<accession>A0ABS0H9V6</accession>
<name>A0ABS0H9V6_9ACTN</name>
<organism evidence="1 2">
    <name type="scientific">Plantactinospora alkalitolerans</name>
    <dbReference type="NCBI Taxonomy" id="2789879"/>
    <lineage>
        <taxon>Bacteria</taxon>
        <taxon>Bacillati</taxon>
        <taxon>Actinomycetota</taxon>
        <taxon>Actinomycetes</taxon>
        <taxon>Micromonosporales</taxon>
        <taxon>Micromonosporaceae</taxon>
        <taxon>Plantactinospora</taxon>
    </lineage>
</organism>
<dbReference type="RefSeq" id="WP_196206710.1">
    <property type="nucleotide sequence ID" value="NZ_JADPUN010000422.1"/>
</dbReference>
<dbReference type="EMBL" id="JADPUN010000422">
    <property type="protein sequence ID" value="MBF9135253.1"/>
    <property type="molecule type" value="Genomic_DNA"/>
</dbReference>
<sequence>MISIQDYAQISDRDVRAAVIAGWRRDLGKAYRAARVAPYNAAEAGVMLRRYYPEATAVVFTLHEDGEGTSVTIEQVVGAGDRVLYDDRKWLTDGYFEDQSDVGDPLGTAALQLVKRGDGRDNLGRDTGDDEEDFGDWVERLAKGNALFRPYDACQPDSGAVAFRYDLPF</sequence>
<reference evidence="1 2" key="1">
    <citation type="submission" date="2020-11" db="EMBL/GenBank/DDBJ databases">
        <title>A novel isolate from a Black sea contaminated sediment with potential to produce alkanes: Plantactinospora alkalitolerans sp. nov.</title>
        <authorList>
            <person name="Carro L."/>
            <person name="Veyisoglu A."/>
            <person name="Guven K."/>
            <person name="Schumann P."/>
            <person name="Klenk H.-P."/>
            <person name="Sahin N."/>
        </authorList>
    </citation>
    <scope>NUCLEOTIDE SEQUENCE [LARGE SCALE GENOMIC DNA]</scope>
    <source>
        <strain evidence="1 2">S1510</strain>
    </source>
</reference>
<proteinExistence type="predicted"/>
<gene>
    <name evidence="1" type="ORF">I0C86_41115</name>
</gene>
<evidence type="ECO:0000313" key="1">
    <source>
        <dbReference type="EMBL" id="MBF9135253.1"/>
    </source>
</evidence>